<dbReference type="GO" id="GO:0006592">
    <property type="term" value="P:ornithine biosynthetic process"/>
    <property type="evidence" value="ECO:0007669"/>
    <property type="project" value="TreeGrafter"/>
</dbReference>
<dbReference type="NCBIfam" id="TIGR00120">
    <property type="entry name" value="ArgJ"/>
    <property type="match status" value="1"/>
</dbReference>
<dbReference type="FunFam" id="3.30.2330.10:FF:000001">
    <property type="entry name" value="Arginine biosynthesis bifunctional protein ArgJ, mitochondrial"/>
    <property type="match status" value="1"/>
</dbReference>
<evidence type="ECO:0000256" key="11">
    <source>
        <dbReference type="ARBA" id="ARBA00049439"/>
    </source>
</evidence>
<evidence type="ECO:0000256" key="9">
    <source>
        <dbReference type="ARBA" id="ARBA00023315"/>
    </source>
</evidence>
<evidence type="ECO:0000256" key="2">
    <source>
        <dbReference type="ARBA" id="ARBA00006774"/>
    </source>
</evidence>
<name>A0AAX2CK09_9BACI</name>
<protein>
    <recommendedName>
        <fullName evidence="13">Arginine biosynthesis bifunctional protein ArgJ</fullName>
    </recommendedName>
    <domain>
        <recommendedName>
            <fullName evidence="13">Glutamate N-acetyltransferase</fullName>
            <ecNumber evidence="13">2.3.1.35</ecNumber>
        </recommendedName>
        <alternativeName>
            <fullName evidence="13">Ornithine acetyltransferase</fullName>
            <shortName evidence="13">OATase</shortName>
        </alternativeName>
        <alternativeName>
            <fullName evidence="13">Ornithine transacetylase</fullName>
        </alternativeName>
    </domain>
    <domain>
        <recommendedName>
            <fullName evidence="13">Amino-acid acetyltransferase</fullName>
            <ecNumber evidence="13">2.3.1.1</ecNumber>
        </recommendedName>
        <alternativeName>
            <fullName evidence="13">N-acetylglutamate synthase</fullName>
            <shortName evidence="13">AGSase</shortName>
        </alternativeName>
    </domain>
    <component>
        <recommendedName>
            <fullName evidence="13">Arginine biosynthesis bifunctional protein ArgJ alpha chain</fullName>
        </recommendedName>
    </component>
    <component>
        <recommendedName>
            <fullName evidence="13">Arginine biosynthesis bifunctional protein ArgJ beta chain</fullName>
        </recommendedName>
    </component>
</protein>
<feature type="site" description="Involved in the stabilization of negative charge on the oxyanion by the formation of the oxyanion hole" evidence="13">
    <location>
        <position position="121"/>
    </location>
</feature>
<feature type="site" description="Involved in the stabilization of negative charge on the oxyanion by the formation of the oxyanion hole" evidence="13">
    <location>
        <position position="120"/>
    </location>
</feature>
<dbReference type="InterPro" id="IPR002813">
    <property type="entry name" value="Arg_biosynth_ArgJ"/>
</dbReference>
<dbReference type="FunFam" id="3.60.70.12:FF:000001">
    <property type="entry name" value="Arginine biosynthesis bifunctional protein ArgJ, chloroplastic"/>
    <property type="match status" value="1"/>
</dbReference>
<sequence>MIQTDCLIKVQNGSIVSPQGFSAIGIKAGLKKEKKDLGVIVCDVPAICAAVYTTNQIQAAPVQVTKESIGVDGTLQVIIVNSGNANACTGMKGLEDAYEMRALTAKQFSIKESDVAVASTGVIGIHLPMEVIRTGISALVPMKEKEIAESFYEAILTTDLIEKRSSYQFMIEGKKVTISGAAKGSGMIHPNMATMLSFITTDAKIERESLQAALSEVTNRTFNQITVDGDTSTNDMVIVMASGLVEMTSIHKNHPEWNKFVIALQNVCEDLAKQIAKDGEGATKLVEVNVCGARTEEEGRQIAKQIVRSSLVKTAMYGEDPNWGRIISAIGQCGIKIEPTTVDIAVQSIAVLRESEPQEFSEEEMEHQLQKDEIIIDVHLHLGEEKGTAWGCDLSYDYVKINACYRT</sequence>
<feature type="binding site" evidence="13">
    <location>
        <position position="157"/>
    </location>
    <ligand>
        <name>substrate</name>
    </ligand>
</feature>
<organism evidence="14 15">
    <name type="scientific">Bacillus cytotoxicus</name>
    <dbReference type="NCBI Taxonomy" id="580165"/>
    <lineage>
        <taxon>Bacteria</taxon>
        <taxon>Bacillati</taxon>
        <taxon>Bacillota</taxon>
        <taxon>Bacilli</taxon>
        <taxon>Bacillales</taxon>
        <taxon>Bacillaceae</taxon>
        <taxon>Bacillus</taxon>
        <taxon>Bacillus cereus group</taxon>
    </lineage>
</organism>
<feature type="site" description="Cleavage; by autolysis" evidence="13">
    <location>
        <begin position="193"/>
        <end position="194"/>
    </location>
</feature>
<feature type="binding site" evidence="13">
    <location>
        <position position="402"/>
    </location>
    <ligand>
        <name>substrate</name>
    </ligand>
</feature>
<dbReference type="FunFam" id="3.10.20.340:FF:000001">
    <property type="entry name" value="Arginine biosynthesis bifunctional protein ArgJ, chloroplastic"/>
    <property type="match status" value="1"/>
</dbReference>
<dbReference type="Gene3D" id="3.10.20.340">
    <property type="entry name" value="ArgJ beta chain, C-terminal domain"/>
    <property type="match status" value="1"/>
</dbReference>
<dbReference type="Proteomes" id="UP000242164">
    <property type="component" value="Unassembled WGS sequence"/>
</dbReference>
<dbReference type="AlphaFoldDB" id="A0AAX2CK09"/>
<comment type="similarity">
    <text evidence="2 13">Belongs to the ArgJ family.</text>
</comment>
<dbReference type="InterPro" id="IPR042195">
    <property type="entry name" value="ArgJ_beta_C"/>
</dbReference>
<dbReference type="PANTHER" id="PTHR23100:SF0">
    <property type="entry name" value="ARGININE BIOSYNTHESIS BIFUNCTIONAL PROTEIN ARGJ, MITOCHONDRIAL"/>
    <property type="match status" value="1"/>
</dbReference>
<keyword evidence="6 13" id="KW-0808">Transferase</keyword>
<evidence type="ECO:0000256" key="1">
    <source>
        <dbReference type="ARBA" id="ARBA00004496"/>
    </source>
</evidence>
<keyword evidence="8 13" id="KW-0511">Multifunctional enzyme</keyword>
<keyword evidence="7 13" id="KW-0068">Autocatalytic cleavage</keyword>
<dbReference type="EC" id="2.3.1.35" evidence="13"/>
<dbReference type="GO" id="GO:0004042">
    <property type="term" value="F:L-glutamate N-acetyltransferase activity"/>
    <property type="evidence" value="ECO:0007669"/>
    <property type="project" value="UniProtKB-UniRule"/>
</dbReference>
<comment type="pathway">
    <text evidence="13">Amino-acid biosynthesis; L-arginine biosynthesis; N(2)-acetyl-L-ornithine from L-glutamate: step 1/4.</text>
</comment>
<reference evidence="14 15" key="1">
    <citation type="submission" date="2016-08" db="EMBL/GenBank/DDBJ databases">
        <authorList>
            <person name="Loux V."/>
            <person name="Rue O."/>
        </authorList>
    </citation>
    <scope>NUCLEOTIDE SEQUENCE [LARGE SCALE GENOMIC DNA]</scope>
    <source>
        <strain evidence="14 15">AFSSA_08CEB44bac</strain>
    </source>
</reference>
<dbReference type="NCBIfam" id="NF003802">
    <property type="entry name" value="PRK05388.1"/>
    <property type="match status" value="1"/>
</dbReference>
<comment type="subcellular location">
    <subcellularLocation>
        <location evidence="1 13">Cytoplasm</location>
    </subcellularLocation>
</comment>
<evidence type="ECO:0000256" key="7">
    <source>
        <dbReference type="ARBA" id="ARBA00022813"/>
    </source>
</evidence>
<comment type="caution">
    <text evidence="14">The sequence shown here is derived from an EMBL/GenBank/DDBJ whole genome shotgun (WGS) entry which is preliminary data.</text>
</comment>
<evidence type="ECO:0000256" key="10">
    <source>
        <dbReference type="ARBA" id="ARBA00048372"/>
    </source>
</evidence>
<dbReference type="InterPro" id="IPR016117">
    <property type="entry name" value="ArgJ-like_dom_sf"/>
</dbReference>
<feature type="chain" id="PRO_5043065145" description="Arginine biosynthesis bifunctional protein ArgJ alpha chain" evidence="13">
    <location>
        <begin position="1"/>
        <end position="193"/>
    </location>
</feature>
<dbReference type="PANTHER" id="PTHR23100">
    <property type="entry name" value="ARGININE BIOSYNTHESIS BIFUNCTIONAL PROTEIN ARGJ"/>
    <property type="match status" value="1"/>
</dbReference>
<dbReference type="EMBL" id="FMIK01000040">
    <property type="protein sequence ID" value="SCL99498.1"/>
    <property type="molecule type" value="Genomic_DNA"/>
</dbReference>
<keyword evidence="5 13" id="KW-0028">Amino-acid biosynthesis</keyword>
<evidence type="ECO:0000313" key="14">
    <source>
        <dbReference type="EMBL" id="SCL99498.1"/>
    </source>
</evidence>
<dbReference type="EC" id="2.3.1.1" evidence="13"/>
<evidence type="ECO:0000313" key="15">
    <source>
        <dbReference type="Proteomes" id="UP000242164"/>
    </source>
</evidence>
<feature type="binding site" evidence="13">
    <location>
        <position position="280"/>
    </location>
    <ligand>
        <name>substrate</name>
    </ligand>
</feature>
<dbReference type="HAMAP" id="MF_01106">
    <property type="entry name" value="ArgJ"/>
    <property type="match status" value="1"/>
</dbReference>
<comment type="subunit">
    <text evidence="3 13">Heterotetramer of two alpha and two beta chains.</text>
</comment>
<evidence type="ECO:0000256" key="3">
    <source>
        <dbReference type="ARBA" id="ARBA00011475"/>
    </source>
</evidence>
<evidence type="ECO:0000256" key="13">
    <source>
        <dbReference type="HAMAP-Rule" id="MF_01106"/>
    </source>
</evidence>
<dbReference type="GO" id="GO:0006526">
    <property type="term" value="P:L-arginine biosynthetic process"/>
    <property type="evidence" value="ECO:0007669"/>
    <property type="project" value="UniProtKB-UniRule"/>
</dbReference>
<evidence type="ECO:0000256" key="6">
    <source>
        <dbReference type="ARBA" id="ARBA00022679"/>
    </source>
</evidence>
<keyword evidence="9 13" id="KW-0012">Acyltransferase</keyword>
<evidence type="ECO:0000256" key="12">
    <source>
        <dbReference type="ARBA" id="ARBA00054976"/>
    </source>
</evidence>
<dbReference type="CDD" id="cd02152">
    <property type="entry name" value="OAT"/>
    <property type="match status" value="1"/>
</dbReference>
<dbReference type="GO" id="GO:0005737">
    <property type="term" value="C:cytoplasm"/>
    <property type="evidence" value="ECO:0007669"/>
    <property type="project" value="UniProtKB-SubCell"/>
</dbReference>
<dbReference type="GO" id="GO:0004358">
    <property type="term" value="F:L-glutamate N-acetyltransferase activity, acting on acetyl-L-ornithine as donor"/>
    <property type="evidence" value="ECO:0007669"/>
    <property type="project" value="UniProtKB-UniRule"/>
</dbReference>
<feature type="chain" id="PRO_5043065144" description="Arginine biosynthesis bifunctional protein ArgJ beta chain" evidence="13">
    <location>
        <begin position="194"/>
        <end position="407"/>
    </location>
</feature>
<evidence type="ECO:0000256" key="5">
    <source>
        <dbReference type="ARBA" id="ARBA00022605"/>
    </source>
</evidence>
<keyword evidence="13" id="KW-0963">Cytoplasm</keyword>
<gene>
    <name evidence="13" type="primary">argJ</name>
    <name evidence="14" type="ORF">BCB44BAC_03178</name>
</gene>
<feature type="binding site" evidence="13">
    <location>
        <position position="194"/>
    </location>
    <ligand>
        <name>substrate</name>
    </ligand>
</feature>
<comment type="pathway">
    <text evidence="13">Amino-acid biosynthesis; L-arginine biosynthesis; L-ornithine and N-acetyl-L-glutamate from L-glutamate and N(2)-acetyl-L-ornithine (cyclic): step 1/1.</text>
</comment>
<feature type="binding site" evidence="13">
    <location>
        <position position="407"/>
    </location>
    <ligand>
        <name>substrate</name>
    </ligand>
</feature>
<dbReference type="RefSeq" id="WP_087099083.1">
    <property type="nucleotide sequence ID" value="NZ_CP066179.1"/>
</dbReference>
<keyword evidence="4 13" id="KW-0055">Arginine biosynthesis</keyword>
<comment type="function">
    <text evidence="12 13">Catalyzes two activities which are involved in the cyclic version of arginine biosynthesis: the synthesis of N-acetylglutamate from glutamate and acetyl-CoA as the acetyl donor, and of ornithine by transacetylation between N(2)-acetylornithine and glutamate.</text>
</comment>
<comment type="catalytic activity">
    <reaction evidence="10 13">
        <text>L-glutamate + acetyl-CoA = N-acetyl-L-glutamate + CoA + H(+)</text>
        <dbReference type="Rhea" id="RHEA:24292"/>
        <dbReference type="ChEBI" id="CHEBI:15378"/>
        <dbReference type="ChEBI" id="CHEBI:29985"/>
        <dbReference type="ChEBI" id="CHEBI:44337"/>
        <dbReference type="ChEBI" id="CHEBI:57287"/>
        <dbReference type="ChEBI" id="CHEBI:57288"/>
        <dbReference type="EC" id="2.3.1.1"/>
    </reaction>
</comment>
<evidence type="ECO:0000256" key="4">
    <source>
        <dbReference type="ARBA" id="ARBA00022571"/>
    </source>
</evidence>
<dbReference type="SUPFAM" id="SSF56266">
    <property type="entry name" value="DmpA/ArgJ-like"/>
    <property type="match status" value="1"/>
</dbReference>
<dbReference type="Gene3D" id="3.30.2330.10">
    <property type="entry name" value="arginine biosynthesis bifunctional protein suprefamily"/>
    <property type="match status" value="1"/>
</dbReference>
<accession>A0AAX2CK09</accession>
<evidence type="ECO:0000256" key="8">
    <source>
        <dbReference type="ARBA" id="ARBA00023268"/>
    </source>
</evidence>
<proteinExistence type="inferred from homology"/>
<dbReference type="Pfam" id="PF01960">
    <property type="entry name" value="ArgJ"/>
    <property type="match status" value="1"/>
</dbReference>
<dbReference type="Gene3D" id="3.60.70.12">
    <property type="entry name" value="L-amino peptidase D-ALA esterase/amidase"/>
    <property type="match status" value="1"/>
</dbReference>
<comment type="catalytic activity">
    <reaction evidence="11 13">
        <text>N(2)-acetyl-L-ornithine + L-glutamate = N-acetyl-L-glutamate + L-ornithine</text>
        <dbReference type="Rhea" id="RHEA:15349"/>
        <dbReference type="ChEBI" id="CHEBI:29985"/>
        <dbReference type="ChEBI" id="CHEBI:44337"/>
        <dbReference type="ChEBI" id="CHEBI:46911"/>
        <dbReference type="ChEBI" id="CHEBI:57805"/>
        <dbReference type="EC" id="2.3.1.35"/>
    </reaction>
</comment>
<feature type="binding site" evidence="13">
    <location>
        <position position="183"/>
    </location>
    <ligand>
        <name>substrate</name>
    </ligand>
</feature>
<feature type="active site" description="Nucleophile" evidence="13">
    <location>
        <position position="194"/>
    </location>
</feature>